<dbReference type="InterPro" id="IPR007867">
    <property type="entry name" value="GMC_OxRtase_C"/>
</dbReference>
<dbReference type="GO" id="GO:0050660">
    <property type="term" value="F:flavin adenine dinucleotide binding"/>
    <property type="evidence" value="ECO:0007669"/>
    <property type="project" value="InterPro"/>
</dbReference>
<dbReference type="InterPro" id="IPR036188">
    <property type="entry name" value="FAD/NAD-bd_sf"/>
</dbReference>
<dbReference type="EMBL" id="PNYC01000009">
    <property type="protein sequence ID" value="PMS35856.1"/>
    <property type="molecule type" value="Genomic_DNA"/>
</dbReference>
<sequence length="548" mass="60721">MLDDAMHTPRGKNGRAPDVFSIGGWVPMREYPVDEPVDFAIIGTGAGGGTLACRLAEQGFSVVAFDAGAWWRPLEEFASDETHQAKLYWTDDRICDGDWPLKLGSNNSGRAVGGSMVHFAMVSLRFRPEWFKSRSMLGYGADWPVDWREMWRYYSYVEDALKISGPVRYPWGPARPRYPYRAHELNEAALVLARGAEALGIRWCPTPLATLSAPRGRAHPCVYRGFCVTGCSTNAKQSALVTWIPRAVRAGAEIRDLAMVGRIDVGSNDRCTGIEYFREGRWQFQRARNVVVAGYAIETPRLLLLSATSRFPEGLANRSSGLVGKNLMVQANQAAWGIMNEEVRWYKGPPSLAMTEHWNYTDEGKDFFGGYCYMSQGPLPNAWVAVQNGRGLWGQTLHDEMAKYNHQAGLKMVGETMPQETNRVTLADEKDSLGLPIARVTHSFCDNDKRLIGHALDFMGKALAAAGAREIWLQTDDTCHLNGTARMGDDPRSSVVNADCRSWDIPNLWICDGSVFPTVGGVNPSLTIQAIACRTADRIAAMRARGEL</sequence>
<dbReference type="Gene3D" id="3.50.50.60">
    <property type="entry name" value="FAD/NAD(P)-binding domain"/>
    <property type="match status" value="2"/>
</dbReference>
<keyword evidence="3" id="KW-0274">FAD</keyword>
<dbReference type="Pfam" id="PF00732">
    <property type="entry name" value="GMC_oxred_N"/>
    <property type="match status" value="1"/>
</dbReference>
<keyword evidence="2" id="KW-0285">Flavoprotein</keyword>
<protein>
    <submittedName>
        <fullName evidence="7">GMC family oxidoreductase</fullName>
    </submittedName>
</protein>
<gene>
    <name evidence="7" type="ORF">C0Z20_16145</name>
</gene>
<comment type="caution">
    <text evidence="7">The sequence shown here is derived from an EMBL/GenBank/DDBJ whole genome shotgun (WGS) entry which is preliminary data.</text>
</comment>
<dbReference type="STRING" id="863227.GCA_000373005_05313"/>
<evidence type="ECO:0000313" key="7">
    <source>
        <dbReference type="EMBL" id="PMS35856.1"/>
    </source>
</evidence>
<evidence type="ECO:0000259" key="6">
    <source>
        <dbReference type="Pfam" id="PF05199"/>
    </source>
</evidence>
<comment type="similarity">
    <text evidence="1">Belongs to the GMC oxidoreductase family.</text>
</comment>
<evidence type="ECO:0000256" key="4">
    <source>
        <dbReference type="ARBA" id="ARBA00023002"/>
    </source>
</evidence>
<name>A0A2N7X291_9BURK</name>
<feature type="domain" description="Glucose-methanol-choline oxidoreductase C-terminal" evidence="6">
    <location>
        <begin position="418"/>
        <end position="532"/>
    </location>
</feature>
<dbReference type="RefSeq" id="WP_018443925.1">
    <property type="nucleotide sequence ID" value="NZ_KB890218.1"/>
</dbReference>
<dbReference type="GO" id="GO:0016614">
    <property type="term" value="F:oxidoreductase activity, acting on CH-OH group of donors"/>
    <property type="evidence" value="ECO:0007669"/>
    <property type="project" value="InterPro"/>
</dbReference>
<accession>A0A2N7X291</accession>
<dbReference type="Pfam" id="PF05199">
    <property type="entry name" value="GMC_oxred_C"/>
    <property type="match status" value="1"/>
</dbReference>
<proteinExistence type="inferred from homology"/>
<organism evidence="7 8">
    <name type="scientific">Trinickia symbiotica</name>
    <dbReference type="NCBI Taxonomy" id="863227"/>
    <lineage>
        <taxon>Bacteria</taxon>
        <taxon>Pseudomonadati</taxon>
        <taxon>Pseudomonadota</taxon>
        <taxon>Betaproteobacteria</taxon>
        <taxon>Burkholderiales</taxon>
        <taxon>Burkholderiaceae</taxon>
        <taxon>Trinickia</taxon>
    </lineage>
</organism>
<evidence type="ECO:0000256" key="2">
    <source>
        <dbReference type="ARBA" id="ARBA00022630"/>
    </source>
</evidence>
<feature type="domain" description="Glucose-methanol-choline oxidoreductase N-terminal" evidence="5">
    <location>
        <begin position="109"/>
        <end position="330"/>
    </location>
</feature>
<evidence type="ECO:0000313" key="8">
    <source>
        <dbReference type="Proteomes" id="UP000235777"/>
    </source>
</evidence>
<dbReference type="AlphaFoldDB" id="A0A2N7X291"/>
<evidence type="ECO:0000259" key="5">
    <source>
        <dbReference type="Pfam" id="PF00732"/>
    </source>
</evidence>
<dbReference type="InterPro" id="IPR000172">
    <property type="entry name" value="GMC_OxRdtase_N"/>
</dbReference>
<evidence type="ECO:0000256" key="3">
    <source>
        <dbReference type="ARBA" id="ARBA00022827"/>
    </source>
</evidence>
<keyword evidence="8" id="KW-1185">Reference proteome</keyword>
<dbReference type="OrthoDB" id="9787779at2"/>
<dbReference type="PANTHER" id="PTHR46056:SF12">
    <property type="entry name" value="LONG-CHAIN-ALCOHOL OXIDASE"/>
    <property type="match status" value="1"/>
</dbReference>
<evidence type="ECO:0000256" key="1">
    <source>
        <dbReference type="ARBA" id="ARBA00010790"/>
    </source>
</evidence>
<dbReference type="SUPFAM" id="SSF51905">
    <property type="entry name" value="FAD/NAD(P)-binding domain"/>
    <property type="match status" value="1"/>
</dbReference>
<reference evidence="7 8" key="1">
    <citation type="submission" date="2018-01" db="EMBL/GenBank/DDBJ databases">
        <title>Whole genome analyses suggest that Burkholderia sensu lato contains two further novel genera in the rhizoxinica-symbiotica group Mycetohabitans gen. nov., and Trinickia gen. nov.: implications for the evolution of diazotrophy and nodulation in the Burkholderiaceae.</title>
        <authorList>
            <person name="Estrada-de los Santos P."/>
            <person name="Palmer M."/>
            <person name="Chavez-Ramirez B."/>
            <person name="Beukes C."/>
            <person name="Steenkamp E.T."/>
            <person name="Hirsch A.M."/>
            <person name="Manyaka P."/>
            <person name="Maluk M."/>
            <person name="Lafos M."/>
            <person name="Crook M."/>
            <person name="Gross E."/>
            <person name="Simon M.F."/>
            <person name="Bueno dos Reis Junior F."/>
            <person name="Poole P.S."/>
            <person name="Venter S.N."/>
            <person name="James E.K."/>
        </authorList>
    </citation>
    <scope>NUCLEOTIDE SEQUENCE [LARGE SCALE GENOMIC DNA]</scope>
    <source>
        <strain evidence="7 8">JPY 581</strain>
    </source>
</reference>
<dbReference type="PANTHER" id="PTHR46056">
    <property type="entry name" value="LONG-CHAIN-ALCOHOL OXIDASE"/>
    <property type="match status" value="1"/>
</dbReference>
<dbReference type="Proteomes" id="UP000235777">
    <property type="component" value="Unassembled WGS sequence"/>
</dbReference>
<keyword evidence="4" id="KW-0560">Oxidoreductase</keyword>
<dbReference type="SUPFAM" id="SSF54373">
    <property type="entry name" value="FAD-linked reductases, C-terminal domain"/>
    <property type="match status" value="1"/>
</dbReference>